<dbReference type="KEGG" id="ajg:KKR91_04490"/>
<keyword evidence="2" id="KW-1185">Reference proteome</keyword>
<name>A0A975R1T4_9MICC</name>
<dbReference type="Gene3D" id="3.90.1140.10">
    <property type="entry name" value="Cyclic phosphodiesterase"/>
    <property type="match status" value="1"/>
</dbReference>
<dbReference type="EMBL" id="CP076022">
    <property type="protein sequence ID" value="QWC10878.1"/>
    <property type="molecule type" value="Genomic_DNA"/>
</dbReference>
<dbReference type="Proteomes" id="UP000676885">
    <property type="component" value="Chromosome"/>
</dbReference>
<dbReference type="SUPFAM" id="SSF55144">
    <property type="entry name" value="LigT-like"/>
    <property type="match status" value="1"/>
</dbReference>
<evidence type="ECO:0000313" key="2">
    <source>
        <dbReference type="Proteomes" id="UP000676885"/>
    </source>
</evidence>
<accession>A0A975R1T4</accession>
<gene>
    <name evidence="1" type="ORF">KKR91_04490</name>
</gene>
<dbReference type="AlphaFoldDB" id="A0A975R1T4"/>
<dbReference type="Pfam" id="PF13563">
    <property type="entry name" value="2_5_RNA_ligase2"/>
    <property type="match status" value="1"/>
</dbReference>
<evidence type="ECO:0000313" key="1">
    <source>
        <dbReference type="EMBL" id="QWC10878.1"/>
    </source>
</evidence>
<dbReference type="InterPro" id="IPR009097">
    <property type="entry name" value="Cyclic_Pdiesterase"/>
</dbReference>
<proteinExistence type="predicted"/>
<dbReference type="GO" id="GO:0016874">
    <property type="term" value="F:ligase activity"/>
    <property type="evidence" value="ECO:0007669"/>
    <property type="project" value="UniProtKB-KW"/>
</dbReference>
<sequence length="192" mass="20923">MSLWNPSIQAGTADGVDGGPDAPACTCVGIVIGVPEPMASDLQRARASFGDPLAALIPAHITVVTTTETEDWDIAARHVRQVARRHKAFEISLRGTATFRPVSPVVYLQVDAGHEECTALHKEMQSGPLSRDLPFPYHPHVTVAHDVSEAGMDTALESLQDYEARFMVRTIGLYEHDATGLWRLREEVALEA</sequence>
<dbReference type="PANTHER" id="PTHR40037">
    <property type="entry name" value="PHOSPHOESTERASE YJCG-RELATED"/>
    <property type="match status" value="1"/>
</dbReference>
<organism evidence="1 2">
    <name type="scientific">Arthrobacter jiangjiafuii</name>
    <dbReference type="NCBI Taxonomy" id="2817475"/>
    <lineage>
        <taxon>Bacteria</taxon>
        <taxon>Bacillati</taxon>
        <taxon>Actinomycetota</taxon>
        <taxon>Actinomycetes</taxon>
        <taxon>Micrococcales</taxon>
        <taxon>Micrococcaceae</taxon>
        <taxon>Arthrobacter</taxon>
    </lineage>
</organism>
<dbReference type="PANTHER" id="PTHR40037:SF1">
    <property type="entry name" value="PHOSPHOESTERASE SAOUHSC_00951-RELATED"/>
    <property type="match status" value="1"/>
</dbReference>
<keyword evidence="1" id="KW-0436">Ligase</keyword>
<dbReference type="InterPro" id="IPR050580">
    <property type="entry name" value="2H_phosphoesterase_YjcG-like"/>
</dbReference>
<dbReference type="RefSeq" id="WP_210230208.1">
    <property type="nucleotide sequence ID" value="NZ_CP076022.1"/>
</dbReference>
<protein>
    <submittedName>
        <fullName evidence="1">2'-5' RNA ligase family protein</fullName>
    </submittedName>
</protein>
<reference evidence="1 2" key="1">
    <citation type="submission" date="2021-05" db="EMBL/GenBank/DDBJ databases">
        <title>Novel species in genus Arthrobacter.</title>
        <authorList>
            <person name="Zhang G."/>
        </authorList>
    </citation>
    <scope>NUCLEOTIDE SEQUENCE [LARGE SCALE GENOMIC DNA]</scope>
    <source>
        <strain evidence="2">zg-ZUI227</strain>
    </source>
</reference>